<sequence length="146" mass="16389">MLLQGLRTHRVLRRPHLRLADPDFEQERHRSLEHAQRRRGPGSAGAASAAEATPHAASDCPSGYFCVWSGQNYTGHRQQVAGPNPDLTQFSVFQDFMSWYNHGTSCDYKWYDQTNYGGNSGVVARGAKGTGSTHWYEKSNKWVNCS</sequence>
<dbReference type="RefSeq" id="WP_266937763.1">
    <property type="nucleotide sequence ID" value="NZ_CP107955.1"/>
</dbReference>
<dbReference type="Gene3D" id="2.60.20.10">
    <property type="entry name" value="Crystallins"/>
    <property type="match status" value="1"/>
</dbReference>
<dbReference type="Proteomes" id="UP001257627">
    <property type="component" value="Unassembled WGS sequence"/>
</dbReference>
<dbReference type="InterPro" id="IPR011024">
    <property type="entry name" value="G_crystallin-like"/>
</dbReference>
<evidence type="ECO:0000256" key="1">
    <source>
        <dbReference type="SAM" id="MobiDB-lite"/>
    </source>
</evidence>
<feature type="region of interest" description="Disordered" evidence="1">
    <location>
        <begin position="22"/>
        <end position="58"/>
    </location>
</feature>
<keyword evidence="3" id="KW-1185">Reference proteome</keyword>
<organism evidence="2 3">
    <name type="scientific">Streptomyces mirabilis</name>
    <dbReference type="NCBI Taxonomy" id="68239"/>
    <lineage>
        <taxon>Bacteria</taxon>
        <taxon>Bacillati</taxon>
        <taxon>Actinomycetota</taxon>
        <taxon>Actinomycetes</taxon>
        <taxon>Kitasatosporales</taxon>
        <taxon>Streptomycetaceae</taxon>
        <taxon>Streptomyces</taxon>
    </lineage>
</organism>
<feature type="compositionally biased region" description="Basic and acidic residues" evidence="1">
    <location>
        <begin position="22"/>
        <end position="35"/>
    </location>
</feature>
<comment type="caution">
    <text evidence="2">The sequence shown here is derived from an EMBL/GenBank/DDBJ whole genome shotgun (WGS) entry which is preliminary data.</text>
</comment>
<name>A0ABU3V131_9ACTN</name>
<dbReference type="SUPFAM" id="SSF49695">
    <property type="entry name" value="gamma-Crystallin-like"/>
    <property type="match status" value="1"/>
</dbReference>
<proteinExistence type="predicted"/>
<accession>A0ABU3V131</accession>
<evidence type="ECO:0000313" key="2">
    <source>
        <dbReference type="EMBL" id="MDU8999870.1"/>
    </source>
</evidence>
<gene>
    <name evidence="2" type="ORF">PU648_47535</name>
</gene>
<protein>
    <submittedName>
        <fullName evidence="2">Peptidase inhibitor family I36 protein</fullName>
    </submittedName>
</protein>
<feature type="compositionally biased region" description="Low complexity" evidence="1">
    <location>
        <begin position="44"/>
        <end position="58"/>
    </location>
</feature>
<dbReference type="Pfam" id="PF03995">
    <property type="entry name" value="Inhibitor_I36"/>
    <property type="match status" value="1"/>
</dbReference>
<reference evidence="2 3" key="1">
    <citation type="submission" date="2023-02" db="EMBL/GenBank/DDBJ databases">
        <authorList>
            <person name="Maleckis M."/>
        </authorList>
    </citation>
    <scope>NUCLEOTIDE SEQUENCE [LARGE SCALE GENOMIC DNA]</scope>
    <source>
        <strain evidence="2 3">P8-A2</strain>
    </source>
</reference>
<evidence type="ECO:0000313" key="3">
    <source>
        <dbReference type="Proteomes" id="UP001257627"/>
    </source>
</evidence>
<dbReference type="EMBL" id="JARAKF010000001">
    <property type="protein sequence ID" value="MDU8999870.1"/>
    <property type="molecule type" value="Genomic_DNA"/>
</dbReference>